<feature type="coiled-coil region" evidence="4">
    <location>
        <begin position="72"/>
        <end position="113"/>
    </location>
</feature>
<evidence type="ECO:0000313" key="7">
    <source>
        <dbReference type="Proteomes" id="UP001158576"/>
    </source>
</evidence>
<evidence type="ECO:0000256" key="1">
    <source>
        <dbReference type="ARBA" id="ARBA00022723"/>
    </source>
</evidence>
<dbReference type="Proteomes" id="UP001158576">
    <property type="component" value="Chromosome XSR"/>
</dbReference>
<evidence type="ECO:0000259" key="5">
    <source>
        <dbReference type="SMART" id="SM00184"/>
    </source>
</evidence>
<accession>A0ABN7SHW1</accession>
<organism evidence="6 7">
    <name type="scientific">Oikopleura dioica</name>
    <name type="common">Tunicate</name>
    <dbReference type="NCBI Taxonomy" id="34765"/>
    <lineage>
        <taxon>Eukaryota</taxon>
        <taxon>Metazoa</taxon>
        <taxon>Chordata</taxon>
        <taxon>Tunicata</taxon>
        <taxon>Appendicularia</taxon>
        <taxon>Copelata</taxon>
        <taxon>Oikopleuridae</taxon>
        <taxon>Oikopleura</taxon>
    </lineage>
</organism>
<dbReference type="SMART" id="SM00184">
    <property type="entry name" value="RING"/>
    <property type="match status" value="1"/>
</dbReference>
<feature type="domain" description="RING-type" evidence="5">
    <location>
        <begin position="171"/>
        <end position="210"/>
    </location>
</feature>
<evidence type="ECO:0000256" key="2">
    <source>
        <dbReference type="ARBA" id="ARBA00022771"/>
    </source>
</evidence>
<name>A0ABN7SHW1_OIKDI</name>
<evidence type="ECO:0000256" key="4">
    <source>
        <dbReference type="SAM" id="Coils"/>
    </source>
</evidence>
<dbReference type="InterPro" id="IPR013083">
    <property type="entry name" value="Znf_RING/FYVE/PHD"/>
</dbReference>
<keyword evidence="3" id="KW-0862">Zinc</keyword>
<proteinExistence type="predicted"/>
<dbReference type="Pfam" id="PF13920">
    <property type="entry name" value="zf-C3HC4_3"/>
    <property type="match status" value="1"/>
</dbReference>
<sequence length="225" mass="25623">MLVLFPQKTDAVFDESDAKFKCPGSCGSENLTHREYILGACCKNASKSTDKNSIPKMLYAVSKICEEVGEEEKVAVQNKKEADKKTEELQKELEKVKLDLEKAKEVSKDAHEKATIKTDTRRKAHKRFFFLIQDGMKEYECDFEIAEKKKKTKDASKPEEKEKEDDEKASCKICFGKFGEMHPEAAIYPCGHKACFGCLSSLPQKQCPTCRAPFTQRKILKLYND</sequence>
<dbReference type="SUPFAM" id="SSF57850">
    <property type="entry name" value="RING/U-box"/>
    <property type="match status" value="1"/>
</dbReference>
<reference evidence="6 7" key="1">
    <citation type="submission" date="2021-04" db="EMBL/GenBank/DDBJ databases">
        <authorList>
            <person name="Bliznina A."/>
        </authorList>
    </citation>
    <scope>NUCLEOTIDE SEQUENCE [LARGE SCALE GENOMIC DNA]</scope>
</reference>
<keyword evidence="2" id="KW-0863">Zinc-finger</keyword>
<evidence type="ECO:0000313" key="6">
    <source>
        <dbReference type="EMBL" id="CAG5095462.1"/>
    </source>
</evidence>
<gene>
    <name evidence="6" type="ORF">OKIOD_LOCUS5756</name>
</gene>
<dbReference type="EMBL" id="OU015569">
    <property type="protein sequence ID" value="CAG5095462.1"/>
    <property type="molecule type" value="Genomic_DNA"/>
</dbReference>
<keyword evidence="7" id="KW-1185">Reference proteome</keyword>
<dbReference type="InterPro" id="IPR001841">
    <property type="entry name" value="Znf_RING"/>
</dbReference>
<keyword evidence="1" id="KW-0479">Metal-binding</keyword>
<protein>
    <submittedName>
        <fullName evidence="6">Oidioi.mRNA.OKI2018_I69.XSR.g14198.t1.cds</fullName>
    </submittedName>
</protein>
<evidence type="ECO:0000256" key="3">
    <source>
        <dbReference type="ARBA" id="ARBA00022833"/>
    </source>
</evidence>
<keyword evidence="4" id="KW-0175">Coiled coil</keyword>
<dbReference type="Gene3D" id="3.30.40.10">
    <property type="entry name" value="Zinc/RING finger domain, C3HC4 (zinc finger)"/>
    <property type="match status" value="1"/>
</dbReference>